<keyword evidence="11" id="KW-1185">Reference proteome</keyword>
<keyword evidence="4 9" id="KW-0812">Transmembrane</keyword>
<keyword evidence="8 9" id="KW-0472">Membrane</keyword>
<evidence type="ECO:0000313" key="11">
    <source>
        <dbReference type="Proteomes" id="UP000295399"/>
    </source>
</evidence>
<evidence type="ECO:0000256" key="8">
    <source>
        <dbReference type="ARBA" id="ARBA00023136"/>
    </source>
</evidence>
<dbReference type="GO" id="GO:0005886">
    <property type="term" value="C:plasma membrane"/>
    <property type="evidence" value="ECO:0007669"/>
    <property type="project" value="UniProtKB-SubCell"/>
</dbReference>
<reference evidence="10 11" key="1">
    <citation type="submission" date="2019-03" db="EMBL/GenBank/DDBJ databases">
        <title>Genomic Encyclopedia of Type Strains, Phase IV (KMG-IV): sequencing the most valuable type-strain genomes for metagenomic binning, comparative biology and taxonomic classification.</title>
        <authorList>
            <person name="Goeker M."/>
        </authorList>
    </citation>
    <scope>NUCLEOTIDE SEQUENCE [LARGE SCALE GENOMIC DNA]</scope>
    <source>
        <strain evidence="10 11">DSM 2132</strain>
    </source>
</reference>
<keyword evidence="3 9" id="KW-1003">Cell membrane</keyword>
<dbReference type="InParanoid" id="A0A4R2PA79"/>
<gene>
    <name evidence="9" type="primary">secE</name>
    <name evidence="10" type="ORF">EV659_11043</name>
</gene>
<dbReference type="NCBIfam" id="TIGR00964">
    <property type="entry name" value="secE_bact"/>
    <property type="match status" value="1"/>
</dbReference>
<evidence type="ECO:0000256" key="9">
    <source>
        <dbReference type="HAMAP-Rule" id="MF_00422"/>
    </source>
</evidence>
<evidence type="ECO:0000256" key="7">
    <source>
        <dbReference type="ARBA" id="ARBA00023010"/>
    </source>
</evidence>
<dbReference type="PRINTS" id="PR01650">
    <property type="entry name" value="SECETRNLCASE"/>
</dbReference>
<dbReference type="Gene3D" id="1.20.5.1030">
    <property type="entry name" value="Preprotein translocase secy subunit"/>
    <property type="match status" value="1"/>
</dbReference>
<dbReference type="HAMAP" id="MF_00422">
    <property type="entry name" value="SecE"/>
    <property type="match status" value="1"/>
</dbReference>
<comment type="subcellular location">
    <subcellularLocation>
        <location evidence="9">Cell membrane</location>
        <topology evidence="9">Single-pass membrane protein</topology>
    </subcellularLocation>
    <subcellularLocation>
        <location evidence="1">Membrane</location>
    </subcellularLocation>
</comment>
<dbReference type="GO" id="GO:0065002">
    <property type="term" value="P:intracellular protein transmembrane transport"/>
    <property type="evidence" value="ECO:0007669"/>
    <property type="project" value="UniProtKB-UniRule"/>
</dbReference>
<evidence type="ECO:0000256" key="4">
    <source>
        <dbReference type="ARBA" id="ARBA00022692"/>
    </source>
</evidence>
<dbReference type="PANTHER" id="PTHR33910">
    <property type="entry name" value="PROTEIN TRANSLOCASE SUBUNIT SECE"/>
    <property type="match status" value="1"/>
</dbReference>
<dbReference type="OrthoDB" id="9812738at2"/>
<comment type="subunit">
    <text evidence="9">Component of the Sec protein translocase complex. Heterotrimer consisting of SecY, SecE and SecG subunits. The heterotrimers can form oligomers, although 1 heterotrimer is thought to be able to translocate proteins. Interacts with the ribosome. Interacts with SecDF, and other proteins may be involved. Interacts with SecA.</text>
</comment>
<comment type="caution">
    <text evidence="10">The sequence shown here is derived from an EMBL/GenBank/DDBJ whole genome shotgun (WGS) entry which is preliminary data.</text>
</comment>
<evidence type="ECO:0000256" key="3">
    <source>
        <dbReference type="ARBA" id="ARBA00022475"/>
    </source>
</evidence>
<dbReference type="Proteomes" id="UP000295399">
    <property type="component" value="Unassembled WGS sequence"/>
</dbReference>
<dbReference type="PANTHER" id="PTHR33910:SF1">
    <property type="entry name" value="PROTEIN TRANSLOCASE SUBUNIT SECE"/>
    <property type="match status" value="1"/>
</dbReference>
<protein>
    <recommendedName>
        <fullName evidence="9">Protein translocase subunit SecE</fullName>
    </recommendedName>
</protein>
<keyword evidence="7 9" id="KW-0811">Translocation</keyword>
<dbReference type="GO" id="GO:0043952">
    <property type="term" value="P:protein transport by the Sec complex"/>
    <property type="evidence" value="ECO:0007669"/>
    <property type="project" value="UniProtKB-UniRule"/>
</dbReference>
<sequence length="65" mass="7501">MARTSPAEFVRQVRQEMNKVTWPTRKEATVSTIMVLIMVFVMMLFFLGIDSVFSWAIQYILGLGN</sequence>
<dbReference type="GO" id="GO:0006605">
    <property type="term" value="P:protein targeting"/>
    <property type="evidence" value="ECO:0007669"/>
    <property type="project" value="UniProtKB-UniRule"/>
</dbReference>
<proteinExistence type="inferred from homology"/>
<name>A0A4R2PA79_RHOSA</name>
<evidence type="ECO:0000313" key="10">
    <source>
        <dbReference type="EMBL" id="TCP31963.1"/>
    </source>
</evidence>
<dbReference type="InterPro" id="IPR005807">
    <property type="entry name" value="SecE_bac"/>
</dbReference>
<dbReference type="Pfam" id="PF00584">
    <property type="entry name" value="SecE"/>
    <property type="match status" value="1"/>
</dbReference>
<evidence type="ECO:0000256" key="1">
    <source>
        <dbReference type="ARBA" id="ARBA00004370"/>
    </source>
</evidence>
<dbReference type="InterPro" id="IPR038379">
    <property type="entry name" value="SecE_sf"/>
</dbReference>
<comment type="similarity">
    <text evidence="9">Belongs to the SecE/SEC61-gamma family.</text>
</comment>
<dbReference type="InterPro" id="IPR001901">
    <property type="entry name" value="Translocase_SecE/Sec61-g"/>
</dbReference>
<feature type="transmembrane region" description="Helical" evidence="9">
    <location>
        <begin position="33"/>
        <end position="57"/>
    </location>
</feature>
<dbReference type="GO" id="GO:0009306">
    <property type="term" value="P:protein secretion"/>
    <property type="evidence" value="ECO:0007669"/>
    <property type="project" value="UniProtKB-UniRule"/>
</dbReference>
<keyword evidence="6 9" id="KW-1133">Transmembrane helix</keyword>
<evidence type="ECO:0000256" key="5">
    <source>
        <dbReference type="ARBA" id="ARBA00022927"/>
    </source>
</evidence>
<comment type="function">
    <text evidence="9">Essential subunit of the Sec protein translocation channel SecYEG. Clamps together the 2 halves of SecY. May contact the channel plug during translocation.</text>
</comment>
<evidence type="ECO:0000256" key="6">
    <source>
        <dbReference type="ARBA" id="ARBA00022989"/>
    </source>
</evidence>
<evidence type="ECO:0000256" key="2">
    <source>
        <dbReference type="ARBA" id="ARBA00022448"/>
    </source>
</evidence>
<dbReference type="EMBL" id="SLXO01000010">
    <property type="protein sequence ID" value="TCP31963.1"/>
    <property type="molecule type" value="Genomic_DNA"/>
</dbReference>
<dbReference type="PROSITE" id="PS01067">
    <property type="entry name" value="SECE_SEC61G"/>
    <property type="match status" value="1"/>
</dbReference>
<accession>A0A4R2PA79</accession>
<keyword evidence="5 9" id="KW-0653">Protein transport</keyword>
<organism evidence="10 11">
    <name type="scientific">Rhodothalassium salexigens DSM 2132</name>
    <dbReference type="NCBI Taxonomy" id="1188247"/>
    <lineage>
        <taxon>Bacteria</taxon>
        <taxon>Pseudomonadati</taxon>
        <taxon>Pseudomonadota</taxon>
        <taxon>Alphaproteobacteria</taxon>
        <taxon>Rhodothalassiales</taxon>
        <taxon>Rhodothalassiaceae</taxon>
        <taxon>Rhodothalassium</taxon>
    </lineage>
</organism>
<keyword evidence="2 9" id="KW-0813">Transport</keyword>
<dbReference type="RefSeq" id="WP_132709184.1">
    <property type="nucleotide sequence ID" value="NZ_JACIGF010000010.1"/>
</dbReference>
<dbReference type="AlphaFoldDB" id="A0A4R2PA79"/>
<dbReference type="GO" id="GO:0008320">
    <property type="term" value="F:protein transmembrane transporter activity"/>
    <property type="evidence" value="ECO:0007669"/>
    <property type="project" value="UniProtKB-UniRule"/>
</dbReference>